<sequence>MIRLLKLLSMTFHFLLLSSVAAFTMMWKKASTVPFNLCSCIINS</sequence>
<keyword evidence="1" id="KW-1185">Reference proteome</keyword>
<proteinExistence type="predicted"/>
<organism evidence="1 2">
    <name type="scientific">Romanomermis culicivorax</name>
    <name type="common">Nematode worm</name>
    <dbReference type="NCBI Taxonomy" id="13658"/>
    <lineage>
        <taxon>Eukaryota</taxon>
        <taxon>Metazoa</taxon>
        <taxon>Ecdysozoa</taxon>
        <taxon>Nematoda</taxon>
        <taxon>Enoplea</taxon>
        <taxon>Dorylaimia</taxon>
        <taxon>Mermithida</taxon>
        <taxon>Mermithoidea</taxon>
        <taxon>Mermithidae</taxon>
        <taxon>Romanomermis</taxon>
    </lineage>
</organism>
<accession>A0A915KWJ2</accession>
<dbReference type="Proteomes" id="UP000887565">
    <property type="component" value="Unplaced"/>
</dbReference>
<protein>
    <submittedName>
        <fullName evidence="2">NADH dehydrogenase subunit 1</fullName>
    </submittedName>
</protein>
<reference evidence="2" key="1">
    <citation type="submission" date="2022-11" db="UniProtKB">
        <authorList>
            <consortium name="WormBaseParasite"/>
        </authorList>
    </citation>
    <scope>IDENTIFICATION</scope>
</reference>
<dbReference type="WBParaSite" id="nRc.2.0.1.t41900-RA">
    <property type="protein sequence ID" value="nRc.2.0.1.t41900-RA"/>
    <property type="gene ID" value="nRc.2.0.1.g41900"/>
</dbReference>
<evidence type="ECO:0000313" key="2">
    <source>
        <dbReference type="WBParaSite" id="nRc.2.0.1.t41900-RA"/>
    </source>
</evidence>
<name>A0A915KWJ2_ROMCU</name>
<evidence type="ECO:0000313" key="1">
    <source>
        <dbReference type="Proteomes" id="UP000887565"/>
    </source>
</evidence>
<dbReference type="AlphaFoldDB" id="A0A915KWJ2"/>